<accession>A0A0P1FDD3</accession>
<protein>
    <recommendedName>
        <fullName evidence="2">Lysozyme inhibitor LprI-like N-terminal domain-containing protein</fullName>
    </recommendedName>
</protein>
<dbReference type="AlphaFoldDB" id="A0A0P1FDD3"/>
<name>A0A0P1FDD3_9RHOB</name>
<organism evidence="4 6">
    <name type="scientific">Thalassovita autumnalis</name>
    <dbReference type="NCBI Taxonomy" id="2072972"/>
    <lineage>
        <taxon>Bacteria</taxon>
        <taxon>Pseudomonadati</taxon>
        <taxon>Pseudomonadota</taxon>
        <taxon>Alphaproteobacteria</taxon>
        <taxon>Rhodobacterales</taxon>
        <taxon>Roseobacteraceae</taxon>
        <taxon>Thalassovita</taxon>
    </lineage>
</organism>
<evidence type="ECO:0000313" key="4">
    <source>
        <dbReference type="EMBL" id="CUH72479.1"/>
    </source>
</evidence>
<dbReference type="EMBL" id="CYSB01000025">
    <property type="protein sequence ID" value="CUH66086.1"/>
    <property type="molecule type" value="Genomic_DNA"/>
</dbReference>
<evidence type="ECO:0000313" key="3">
    <source>
        <dbReference type="EMBL" id="CUH66086.1"/>
    </source>
</evidence>
<evidence type="ECO:0000256" key="1">
    <source>
        <dbReference type="SAM" id="SignalP"/>
    </source>
</evidence>
<feature type="chain" id="PRO_5009792382" description="Lysozyme inhibitor LprI-like N-terminal domain-containing protein" evidence="1">
    <location>
        <begin position="24"/>
        <end position="169"/>
    </location>
</feature>
<dbReference type="Proteomes" id="UP000051887">
    <property type="component" value="Unassembled WGS sequence"/>
</dbReference>
<proteinExistence type="predicted"/>
<reference evidence="3 5" key="2">
    <citation type="submission" date="2015-09" db="EMBL/GenBank/DDBJ databases">
        <authorList>
            <person name="Rodrigo-Torres L."/>
            <person name="Arahal D.R."/>
        </authorList>
    </citation>
    <scope>NUCLEOTIDE SEQUENCE [LARGE SCALE GENOMIC DNA]</scope>
    <source>
        <strain evidence="3 5">CECT 5118</strain>
    </source>
</reference>
<dbReference type="InterPro" id="IPR009739">
    <property type="entry name" value="LprI-like_N"/>
</dbReference>
<feature type="domain" description="Lysozyme inhibitor LprI-like N-terminal" evidence="2">
    <location>
        <begin position="65"/>
        <end position="158"/>
    </location>
</feature>
<evidence type="ECO:0000259" key="2">
    <source>
        <dbReference type="Pfam" id="PF07007"/>
    </source>
</evidence>
<evidence type="ECO:0000313" key="6">
    <source>
        <dbReference type="Proteomes" id="UP000051887"/>
    </source>
</evidence>
<dbReference type="Proteomes" id="UP000051086">
    <property type="component" value="Unassembled WGS sequence"/>
</dbReference>
<dbReference type="OrthoDB" id="7340239at2"/>
<evidence type="ECO:0000313" key="5">
    <source>
        <dbReference type="Proteomes" id="UP000051086"/>
    </source>
</evidence>
<dbReference type="Pfam" id="PF07007">
    <property type="entry name" value="LprI"/>
    <property type="match status" value="1"/>
</dbReference>
<sequence>MFGKTSFLAVVMIAFGSLSPANAFDASRHLKLASCEFGDPTKFEDCAKLERERCQRVVDRLSLSTAGGLYACGDEYGQQADMLLNRHYKKAVAVAREADRQWNGHVEREQMLREAQRSWIVYRDKTCEINASWRRIMGGMDSVIADCVAELSIKQIQVLSSSVPFDEPW</sequence>
<keyword evidence="1" id="KW-0732">Signal</keyword>
<feature type="signal peptide" evidence="1">
    <location>
        <begin position="1"/>
        <end position="23"/>
    </location>
</feature>
<gene>
    <name evidence="3" type="ORF">TL5118_01600</name>
    <name evidence="4" type="ORF">TL5120_02280</name>
</gene>
<keyword evidence="5" id="KW-1185">Reference proteome</keyword>
<dbReference type="RefSeq" id="WP_082626287.1">
    <property type="nucleotide sequence ID" value="NZ_CYSB01000025.1"/>
</dbReference>
<dbReference type="EMBL" id="CYSC01000032">
    <property type="protein sequence ID" value="CUH72479.1"/>
    <property type="molecule type" value="Genomic_DNA"/>
</dbReference>
<reference evidence="4 6" key="1">
    <citation type="submission" date="2015-09" db="EMBL/GenBank/DDBJ databases">
        <authorList>
            <consortium name="Swine Surveillance"/>
        </authorList>
    </citation>
    <scope>NUCLEOTIDE SEQUENCE [LARGE SCALE GENOMIC DNA]</scope>
    <source>
        <strain evidence="4 6">5120</strain>
    </source>
</reference>
<dbReference type="Gene3D" id="1.20.1270.180">
    <property type="match status" value="1"/>
</dbReference>